<protein>
    <submittedName>
        <fullName evidence="2">Uncharacterized protein</fullName>
    </submittedName>
</protein>
<reference evidence="2 3" key="1">
    <citation type="journal article" date="2021" name="bioRxiv">
        <title>Unraveling nitrogen, sulfur and carbon metabolic pathways and microbial community transcriptional responses to substrate deprivation and toxicity stresses in a bioreactor mimicking anoxic brackish coastal sediment conditions.</title>
        <authorList>
            <person name="Martins P.D."/>
            <person name="Echeveste M.J."/>
            <person name="Arshad A."/>
            <person name="Kurth J."/>
            <person name="Ouboter H."/>
            <person name="Jetten M.S.M."/>
            <person name="Welte C.U."/>
        </authorList>
    </citation>
    <scope>NUCLEOTIDE SEQUENCE [LARGE SCALE GENOMIC DNA]</scope>
    <source>
        <strain evidence="2">MAG_38</strain>
    </source>
</reference>
<keyword evidence="1" id="KW-0472">Membrane</keyword>
<dbReference type="Proteomes" id="UP001197609">
    <property type="component" value="Unassembled WGS sequence"/>
</dbReference>
<evidence type="ECO:0000313" key="3">
    <source>
        <dbReference type="Proteomes" id="UP001197609"/>
    </source>
</evidence>
<keyword evidence="1" id="KW-0812">Transmembrane</keyword>
<accession>A0AAJ1EIL3</accession>
<proteinExistence type="predicted"/>
<sequence>MKTAVVVIILLVVFAVGGYLGLPMLIQKETIGLKSDLSDIKQRLDTIEEYIKKEQEAKEAARLPKDADPQRIIKTVNTMLAEVAALQDSHKKELSAVAETIKQQRVSTEEALRKHSDNLDKITKEIRSGLQRVGFNVAMATVRGNLIKVQVELKSKNVGTAKSEVDLIYELFEKTKATATDEQKKAIEELQGAIKQARDEMDSNLPAALNRVDLLWHEMGKLIRR</sequence>
<keyword evidence="1" id="KW-1133">Transmembrane helix</keyword>
<evidence type="ECO:0000256" key="1">
    <source>
        <dbReference type="SAM" id="Phobius"/>
    </source>
</evidence>
<name>A0AAJ1EIL3_9BACT</name>
<dbReference type="EMBL" id="JAIOIU010000012">
    <property type="protein sequence ID" value="MBZ0158670.1"/>
    <property type="molecule type" value="Genomic_DNA"/>
</dbReference>
<organism evidence="2 3">
    <name type="scientific">Candidatus Methylomirabilis tolerans</name>
    <dbReference type="NCBI Taxonomy" id="3123416"/>
    <lineage>
        <taxon>Bacteria</taxon>
        <taxon>Candidatus Methylomirabilota</taxon>
        <taxon>Candidatus Methylomirabilia</taxon>
        <taxon>Candidatus Methylomirabilales</taxon>
        <taxon>Candidatus Methylomirabilaceae</taxon>
        <taxon>Candidatus Methylomirabilis</taxon>
    </lineage>
</organism>
<feature type="transmembrane region" description="Helical" evidence="1">
    <location>
        <begin position="6"/>
        <end position="26"/>
    </location>
</feature>
<comment type="caution">
    <text evidence="2">The sequence shown here is derived from an EMBL/GenBank/DDBJ whole genome shotgun (WGS) entry which is preliminary data.</text>
</comment>
<gene>
    <name evidence="2" type="ORF">K8G79_00735</name>
</gene>
<dbReference type="AlphaFoldDB" id="A0AAJ1EIL3"/>
<evidence type="ECO:0000313" key="2">
    <source>
        <dbReference type="EMBL" id="MBZ0158670.1"/>
    </source>
</evidence>